<dbReference type="Proteomes" id="UP000052022">
    <property type="component" value="Unassembled WGS sequence"/>
</dbReference>
<proteinExistence type="predicted"/>
<dbReference type="EMBL" id="CYSD01000015">
    <property type="protein sequence ID" value="CUH76893.1"/>
    <property type="molecule type" value="Genomic_DNA"/>
</dbReference>
<dbReference type="PANTHER" id="PTHR21624:SF1">
    <property type="entry name" value="ALKYLGLYCEROL MONOOXYGENASE"/>
    <property type="match status" value="1"/>
</dbReference>
<evidence type="ECO:0000313" key="9">
    <source>
        <dbReference type="EMBL" id="CUH76893.1"/>
    </source>
</evidence>
<comment type="subcellular location">
    <subcellularLocation>
        <location evidence="1">Endomembrane system</location>
        <topology evidence="1">Multi-pass membrane protein</topology>
    </subcellularLocation>
</comment>
<protein>
    <submittedName>
        <fullName evidence="9">Fatty acid hydroxylase superfamily protein</fullName>
    </submittedName>
</protein>
<keyword evidence="10" id="KW-1185">Reference proteome</keyword>
<feature type="transmembrane region" description="Helical" evidence="7">
    <location>
        <begin position="161"/>
        <end position="179"/>
    </location>
</feature>
<keyword evidence="2 7" id="KW-0812">Transmembrane</keyword>
<dbReference type="GO" id="GO:0008610">
    <property type="term" value="P:lipid biosynthetic process"/>
    <property type="evidence" value="ECO:0007669"/>
    <property type="project" value="InterPro"/>
</dbReference>
<evidence type="ECO:0000259" key="8">
    <source>
        <dbReference type="Pfam" id="PF04116"/>
    </source>
</evidence>
<feature type="transmembrane region" description="Helical" evidence="7">
    <location>
        <begin position="199"/>
        <end position="221"/>
    </location>
</feature>
<evidence type="ECO:0000256" key="6">
    <source>
        <dbReference type="ARBA" id="ARBA00023136"/>
    </source>
</evidence>
<evidence type="ECO:0000313" key="10">
    <source>
        <dbReference type="Proteomes" id="UP000052022"/>
    </source>
</evidence>
<keyword evidence="4" id="KW-0560">Oxidoreductase</keyword>
<dbReference type="GO" id="GO:0006643">
    <property type="term" value="P:membrane lipid metabolic process"/>
    <property type="evidence" value="ECO:0007669"/>
    <property type="project" value="TreeGrafter"/>
</dbReference>
<keyword evidence="3 7" id="KW-1133">Transmembrane helix</keyword>
<accession>A0A0P1G5I6</accession>
<dbReference type="Pfam" id="PF04116">
    <property type="entry name" value="FA_hydroxylase"/>
    <property type="match status" value="1"/>
</dbReference>
<feature type="transmembrane region" description="Helical" evidence="7">
    <location>
        <begin position="21"/>
        <end position="44"/>
    </location>
</feature>
<keyword evidence="5" id="KW-0443">Lipid metabolism</keyword>
<evidence type="ECO:0000256" key="7">
    <source>
        <dbReference type="SAM" id="Phobius"/>
    </source>
</evidence>
<feature type="transmembrane region" description="Helical" evidence="7">
    <location>
        <begin position="119"/>
        <end position="140"/>
    </location>
</feature>
<dbReference type="InterPro" id="IPR051689">
    <property type="entry name" value="Sterol_desaturase/TMEM195"/>
</dbReference>
<evidence type="ECO:0000256" key="5">
    <source>
        <dbReference type="ARBA" id="ARBA00023098"/>
    </source>
</evidence>
<organism evidence="9 10">
    <name type="scientific">Tritonibacter multivorans</name>
    <dbReference type="NCBI Taxonomy" id="928856"/>
    <lineage>
        <taxon>Bacteria</taxon>
        <taxon>Pseudomonadati</taxon>
        <taxon>Pseudomonadota</taxon>
        <taxon>Alphaproteobacteria</taxon>
        <taxon>Rhodobacterales</taxon>
        <taxon>Paracoccaceae</taxon>
        <taxon>Tritonibacter</taxon>
    </lineage>
</organism>
<feature type="transmembrane region" description="Helical" evidence="7">
    <location>
        <begin position="254"/>
        <end position="274"/>
    </location>
</feature>
<dbReference type="GO" id="GO:0050479">
    <property type="term" value="F:glyceryl-ether monooxygenase activity"/>
    <property type="evidence" value="ECO:0007669"/>
    <property type="project" value="TreeGrafter"/>
</dbReference>
<sequence length="379" mass="43266">MRLMKSIFSELEKPRADRPLGSGWLSGALSVLIGLLCVASVLVMRFPGTLSSPDLAELVGSVPIRSLVHAMLVLGYGLSFLSLLLSRRTTLAVTGFFLCVVAALLYGPPSGAAAGDAGIYFGLDFFVLKILTVGLLFLPLERMFPHRGEQTVLRQDWREDFFYFAVSSLMVQVLNYLTFAPTTAVNNTFDLSQIRHHIFDLPLVVQVVLIMMATDFIQYWVHYAFHKVPFLWRFHSIHHSVEHLDWIAGARMHFFEIAILRGLTALPMLTLGFSPTAVETYLVIVYFYSAFIHSNIGWRFGALERFFVTPRFHHWHHGSEREAIDINFASHFPIYDWLFGTYHMPDQRWPEAYGVAGEDMPKGYVKQFFHPFRPKRPKS</sequence>
<evidence type="ECO:0000256" key="4">
    <source>
        <dbReference type="ARBA" id="ARBA00023002"/>
    </source>
</evidence>
<gene>
    <name evidence="9" type="ORF">TRM7557_01115</name>
</gene>
<dbReference type="GO" id="GO:0012505">
    <property type="term" value="C:endomembrane system"/>
    <property type="evidence" value="ECO:0007669"/>
    <property type="project" value="UniProtKB-SubCell"/>
</dbReference>
<feature type="domain" description="Fatty acid hydroxylase" evidence="8">
    <location>
        <begin position="207"/>
        <end position="341"/>
    </location>
</feature>
<name>A0A0P1G5I6_9RHOB</name>
<evidence type="ECO:0000256" key="1">
    <source>
        <dbReference type="ARBA" id="ARBA00004127"/>
    </source>
</evidence>
<dbReference type="AlphaFoldDB" id="A0A0P1G5I6"/>
<reference evidence="9 10" key="1">
    <citation type="submission" date="2015-09" db="EMBL/GenBank/DDBJ databases">
        <authorList>
            <consortium name="Swine Surveillance"/>
        </authorList>
    </citation>
    <scope>NUCLEOTIDE SEQUENCE [LARGE SCALE GENOMIC DNA]</scope>
    <source>
        <strain evidence="9 10">CECT 7557</strain>
    </source>
</reference>
<evidence type="ECO:0000256" key="3">
    <source>
        <dbReference type="ARBA" id="ARBA00022989"/>
    </source>
</evidence>
<dbReference type="PANTHER" id="PTHR21624">
    <property type="entry name" value="STEROL DESATURASE-RELATED PROTEIN"/>
    <property type="match status" value="1"/>
</dbReference>
<keyword evidence="6 7" id="KW-0472">Membrane</keyword>
<dbReference type="STRING" id="928856.SAMN04488049_10693"/>
<dbReference type="RefSeq" id="WP_235811404.1">
    <property type="nucleotide sequence ID" value="NZ_CYSD01000015.1"/>
</dbReference>
<dbReference type="GO" id="GO:0016020">
    <property type="term" value="C:membrane"/>
    <property type="evidence" value="ECO:0007669"/>
    <property type="project" value="GOC"/>
</dbReference>
<dbReference type="InterPro" id="IPR006694">
    <property type="entry name" value="Fatty_acid_hydroxylase"/>
</dbReference>
<feature type="transmembrane region" description="Helical" evidence="7">
    <location>
        <begin position="91"/>
        <end position="107"/>
    </location>
</feature>
<dbReference type="GO" id="GO:0005506">
    <property type="term" value="F:iron ion binding"/>
    <property type="evidence" value="ECO:0007669"/>
    <property type="project" value="InterPro"/>
</dbReference>
<feature type="transmembrane region" description="Helical" evidence="7">
    <location>
        <begin position="280"/>
        <end position="298"/>
    </location>
</feature>
<evidence type="ECO:0000256" key="2">
    <source>
        <dbReference type="ARBA" id="ARBA00022692"/>
    </source>
</evidence>
<feature type="transmembrane region" description="Helical" evidence="7">
    <location>
        <begin position="64"/>
        <end position="84"/>
    </location>
</feature>